<dbReference type="OrthoDB" id="949821at2"/>
<evidence type="ECO:0000313" key="2">
    <source>
        <dbReference type="Proteomes" id="UP000007435"/>
    </source>
</evidence>
<evidence type="ECO:0000313" key="1">
    <source>
        <dbReference type="EMBL" id="ADQ18978.1"/>
    </source>
</evidence>
<dbReference type="Gene3D" id="3.40.50.300">
    <property type="entry name" value="P-loop containing nucleotide triphosphate hydrolases"/>
    <property type="match status" value="1"/>
</dbReference>
<dbReference type="EMBL" id="CP002305">
    <property type="protein sequence ID" value="ADQ18978.1"/>
    <property type="molecule type" value="Genomic_DNA"/>
</dbReference>
<dbReference type="STRING" id="649349.Lbys_3327"/>
<dbReference type="InterPro" id="IPR027417">
    <property type="entry name" value="P-loop_NTPase"/>
</dbReference>
<dbReference type="PANTHER" id="PTHR10285">
    <property type="entry name" value="URIDINE KINASE"/>
    <property type="match status" value="1"/>
</dbReference>
<dbReference type="SUPFAM" id="SSF52540">
    <property type="entry name" value="P-loop containing nucleoside triphosphate hydrolases"/>
    <property type="match status" value="1"/>
</dbReference>
<proteinExistence type="predicted"/>
<dbReference type="AlphaFoldDB" id="E4RX63"/>
<gene>
    <name evidence="1" type="ordered locus">Lbys_3327</name>
</gene>
<dbReference type="HOGENOM" id="CLU_1561762_0_0_10"/>
<evidence type="ECO:0008006" key="3">
    <source>
        <dbReference type="Google" id="ProtNLM"/>
    </source>
</evidence>
<dbReference type="RefSeq" id="WP_013410003.1">
    <property type="nucleotide sequence ID" value="NC_014655.1"/>
</dbReference>
<sequence length="175" mass="20352">MLIGIGGVSRSGKSTLASELCNLFRGEGKTCMVISQDDFVKPISEIPKIDSEVDWEHPSGFRHETLLKAIDFLRPQFDILIVDGILAFYHSELKEKYTAKLFVEISKEEFMVRKSMDHRWGYVPLWYYEHIWKSFENYGIPDFSKDSYLKVAGNKPYDMKSILNYCEEALNPKHK</sequence>
<reference key="1">
    <citation type="submission" date="2010-11" db="EMBL/GenBank/DDBJ databases">
        <title>The complete genome of Leadbetterella byssophila DSM 17132.</title>
        <authorList>
            <consortium name="US DOE Joint Genome Institute (JGI-PGF)"/>
            <person name="Lucas S."/>
            <person name="Copeland A."/>
            <person name="Lapidus A."/>
            <person name="Glavina del Rio T."/>
            <person name="Dalin E."/>
            <person name="Tice H."/>
            <person name="Bruce D."/>
            <person name="Goodwin L."/>
            <person name="Pitluck S."/>
            <person name="Kyrpides N."/>
            <person name="Mavromatis K."/>
            <person name="Ivanova N."/>
            <person name="Teshima H."/>
            <person name="Brettin T."/>
            <person name="Detter J.C."/>
            <person name="Han C."/>
            <person name="Tapia R."/>
            <person name="Land M."/>
            <person name="Hauser L."/>
            <person name="Markowitz V."/>
            <person name="Cheng J.-F."/>
            <person name="Hugenholtz P."/>
            <person name="Woyke T."/>
            <person name="Wu D."/>
            <person name="Tindall B."/>
            <person name="Pomrenke H.G."/>
            <person name="Brambilla E."/>
            <person name="Klenk H.-P."/>
            <person name="Eisen J.A."/>
        </authorList>
    </citation>
    <scope>NUCLEOTIDE SEQUENCE [LARGE SCALE GENOMIC DNA]</scope>
    <source>
        <strain>DSM 17132</strain>
    </source>
</reference>
<accession>E4RX63</accession>
<dbReference type="KEGG" id="lby:Lbys_3327"/>
<protein>
    <recommendedName>
        <fullName evidence="3">Phosphoribulokinase/uridine kinase domain-containing protein</fullName>
    </recommendedName>
</protein>
<dbReference type="eggNOG" id="COG0572">
    <property type="taxonomic scope" value="Bacteria"/>
</dbReference>
<dbReference type="Proteomes" id="UP000007435">
    <property type="component" value="Chromosome"/>
</dbReference>
<organism evidence="1 2">
    <name type="scientific">Leadbetterella byssophila (strain DSM 17132 / JCM 16389 / KACC 11308 / NBRC 106382 / 4M15)</name>
    <dbReference type="NCBI Taxonomy" id="649349"/>
    <lineage>
        <taxon>Bacteria</taxon>
        <taxon>Pseudomonadati</taxon>
        <taxon>Bacteroidota</taxon>
        <taxon>Cytophagia</taxon>
        <taxon>Cytophagales</taxon>
        <taxon>Leadbetterellaceae</taxon>
        <taxon>Leadbetterella</taxon>
    </lineage>
</organism>
<name>E4RX63_LEAB4</name>
<keyword evidence="2" id="KW-1185">Reference proteome</keyword>
<reference evidence="1 2" key="2">
    <citation type="journal article" date="2011" name="Stand. Genomic Sci.">
        <title>Complete genome sequence of Leadbetterella byssophila type strain (4M15).</title>
        <authorList>
            <person name="Abt B."/>
            <person name="Teshima H."/>
            <person name="Lucas S."/>
            <person name="Lapidus A."/>
            <person name="Del Rio T.G."/>
            <person name="Nolan M."/>
            <person name="Tice H."/>
            <person name="Cheng J.F."/>
            <person name="Pitluck S."/>
            <person name="Liolios K."/>
            <person name="Pagani I."/>
            <person name="Ivanova N."/>
            <person name="Mavromatis K."/>
            <person name="Pati A."/>
            <person name="Tapia R."/>
            <person name="Han C."/>
            <person name="Goodwin L."/>
            <person name="Chen A."/>
            <person name="Palaniappan K."/>
            <person name="Land M."/>
            <person name="Hauser L."/>
            <person name="Chang Y.J."/>
            <person name="Jeffries C.D."/>
            <person name="Rohde M."/>
            <person name="Goker M."/>
            <person name="Tindall B.J."/>
            <person name="Detter J.C."/>
            <person name="Woyke T."/>
            <person name="Bristow J."/>
            <person name="Eisen J.A."/>
            <person name="Markowitz V."/>
            <person name="Hugenholtz P."/>
            <person name="Klenk H.P."/>
            <person name="Kyrpides N.C."/>
        </authorList>
    </citation>
    <scope>NUCLEOTIDE SEQUENCE [LARGE SCALE GENOMIC DNA]</scope>
    <source>
        <strain evidence="2">DSM 17132 / JCM 16389 / KACC 11308 / NBRC 106382 / 4M15</strain>
    </source>
</reference>